<dbReference type="Gene3D" id="1.10.10.10">
    <property type="entry name" value="Winged helix-like DNA-binding domain superfamily/Winged helix DNA-binding domain"/>
    <property type="match status" value="1"/>
</dbReference>
<dbReference type="Pfam" id="PF13185">
    <property type="entry name" value="GAF_2"/>
    <property type="match status" value="1"/>
</dbReference>
<keyword evidence="1" id="KW-0805">Transcription regulation</keyword>
<sequence>MTSDRAARIWASIRAHARRDARPVAPRHVCLACAQSLDASVGLLMSDGEGGLAQPVAASDTLAAHLDERQVTLGEGPASDVIAGHDLVRVADLTAAEQSARWPIFSDIARERGVHACVALPLQAGVVELGVLTIYRKRPGLLSSDAFSDALAYADAALALALDHYIELPLHRLKSLDELFAPPRSVIHQATGMVSVQLGVSLAAALARLRAHAYANDRSLADVAADVVARRLRFDDEP</sequence>
<reference evidence="4 5" key="1">
    <citation type="journal article" date="2021" name="BMC Genomics">
        <title>Genome-resolved metagenome and metatranscriptome analyses of thermophilic composting reveal key bacterial players and their metabolic interactions.</title>
        <authorList>
            <person name="Braga L.P.P."/>
            <person name="Pereira R.V."/>
            <person name="Martins L.F."/>
            <person name="Moura L.M.S."/>
            <person name="Sanchez F.B."/>
            <person name="Patane J.S.L."/>
            <person name="da Silva A.M."/>
            <person name="Setubal J.C."/>
        </authorList>
    </citation>
    <scope>NUCLEOTIDE SEQUENCE [LARGE SCALE GENOMIC DNA]</scope>
    <source>
        <strain evidence="4">ZC4RG45</strain>
    </source>
</reference>
<dbReference type="Proteomes" id="UP000249324">
    <property type="component" value="Unassembled WGS sequence"/>
</dbReference>
<dbReference type="SUPFAM" id="SSF55781">
    <property type="entry name" value="GAF domain-like"/>
    <property type="match status" value="1"/>
</dbReference>
<protein>
    <submittedName>
        <fullName evidence="4">GAF domain-containing protein</fullName>
    </submittedName>
</protein>
<evidence type="ECO:0000313" key="5">
    <source>
        <dbReference type="Proteomes" id="UP000249324"/>
    </source>
</evidence>
<dbReference type="SMART" id="SM01012">
    <property type="entry name" value="ANTAR"/>
    <property type="match status" value="1"/>
</dbReference>
<dbReference type="InterPro" id="IPR029016">
    <property type="entry name" value="GAF-like_dom_sf"/>
</dbReference>
<keyword evidence="2" id="KW-0804">Transcription</keyword>
<name>A0ABD6FH77_9PSEU</name>
<comment type="caution">
    <text evidence="4">The sequence shown here is derived from an EMBL/GenBank/DDBJ whole genome shotgun (WGS) entry which is preliminary data.</text>
</comment>
<gene>
    <name evidence="4" type="ORF">DIU77_010615</name>
</gene>
<evidence type="ECO:0000313" key="4">
    <source>
        <dbReference type="EMBL" id="MFO7192681.1"/>
    </source>
</evidence>
<dbReference type="Pfam" id="PF03861">
    <property type="entry name" value="ANTAR"/>
    <property type="match status" value="1"/>
</dbReference>
<dbReference type="AlphaFoldDB" id="A0ABD6FH77"/>
<dbReference type="InterPro" id="IPR005561">
    <property type="entry name" value="ANTAR"/>
</dbReference>
<accession>A0ABD6FH77</accession>
<organism evidence="4 5">
    <name type="scientific">Thermocrispum agreste</name>
    <dbReference type="NCBI Taxonomy" id="37925"/>
    <lineage>
        <taxon>Bacteria</taxon>
        <taxon>Bacillati</taxon>
        <taxon>Actinomycetota</taxon>
        <taxon>Actinomycetes</taxon>
        <taxon>Pseudonocardiales</taxon>
        <taxon>Pseudonocardiaceae</taxon>
        <taxon>Thermocrispum</taxon>
    </lineage>
</organism>
<dbReference type="Gene3D" id="3.30.450.40">
    <property type="match status" value="1"/>
</dbReference>
<dbReference type="InterPro" id="IPR036388">
    <property type="entry name" value="WH-like_DNA-bd_sf"/>
</dbReference>
<evidence type="ECO:0000256" key="2">
    <source>
        <dbReference type="ARBA" id="ARBA00023163"/>
    </source>
</evidence>
<evidence type="ECO:0000259" key="3">
    <source>
        <dbReference type="SMART" id="SM01012"/>
    </source>
</evidence>
<feature type="domain" description="ANTAR" evidence="3">
    <location>
        <begin position="154"/>
        <end position="228"/>
    </location>
</feature>
<dbReference type="InterPro" id="IPR003018">
    <property type="entry name" value="GAF"/>
</dbReference>
<evidence type="ECO:0000256" key="1">
    <source>
        <dbReference type="ARBA" id="ARBA00023015"/>
    </source>
</evidence>
<dbReference type="EMBL" id="QGUI02000120">
    <property type="protein sequence ID" value="MFO7192681.1"/>
    <property type="molecule type" value="Genomic_DNA"/>
</dbReference>
<proteinExistence type="predicted"/>